<gene>
    <name evidence="2" type="ORF">g.9271</name>
</gene>
<reference evidence="2" key="1">
    <citation type="submission" date="2015-12" db="EMBL/GenBank/DDBJ databases">
        <title>De novo transcriptome assembly of four potential Pierce s Disease insect vectors from Arizona vineyards.</title>
        <authorList>
            <person name="Tassone E.E."/>
        </authorList>
    </citation>
    <scope>NUCLEOTIDE SEQUENCE</scope>
</reference>
<dbReference type="EMBL" id="GEDC01025462">
    <property type="protein sequence ID" value="JAS11836.1"/>
    <property type="molecule type" value="Transcribed_RNA"/>
</dbReference>
<feature type="compositionally biased region" description="Basic residues" evidence="1">
    <location>
        <begin position="167"/>
        <end position="179"/>
    </location>
</feature>
<feature type="region of interest" description="Disordered" evidence="1">
    <location>
        <begin position="158"/>
        <end position="179"/>
    </location>
</feature>
<accession>A0A1B6CEG7</accession>
<feature type="non-terminal residue" evidence="2">
    <location>
        <position position="199"/>
    </location>
</feature>
<sequence>KDLKPQEKEVVQLKGLNLDITYVKPKDLKCVQDLPLIFPHSRQLSYSKNQKEKNCEPKKLADGDTDLENNPCKTDNNNVKEKVIKNNCDAFIEKYNSFSDNFYNESVKNLFQFNINKNEGVTSFCDDYRSSDEDEMKQKKKTEDMESCTSNVEMCNGGPRQGTLKSALKRSSTKKSKKKNRVHFDESLNKFFDADYVIL</sequence>
<name>A0A1B6CEG7_9HEMI</name>
<evidence type="ECO:0000256" key="1">
    <source>
        <dbReference type="SAM" id="MobiDB-lite"/>
    </source>
</evidence>
<feature type="non-terminal residue" evidence="2">
    <location>
        <position position="1"/>
    </location>
</feature>
<organism evidence="2">
    <name type="scientific">Clastoptera arizonana</name>
    <name type="common">Arizona spittle bug</name>
    <dbReference type="NCBI Taxonomy" id="38151"/>
    <lineage>
        <taxon>Eukaryota</taxon>
        <taxon>Metazoa</taxon>
        <taxon>Ecdysozoa</taxon>
        <taxon>Arthropoda</taxon>
        <taxon>Hexapoda</taxon>
        <taxon>Insecta</taxon>
        <taxon>Pterygota</taxon>
        <taxon>Neoptera</taxon>
        <taxon>Paraneoptera</taxon>
        <taxon>Hemiptera</taxon>
        <taxon>Auchenorrhyncha</taxon>
        <taxon>Cercopoidea</taxon>
        <taxon>Clastopteridae</taxon>
        <taxon>Clastoptera</taxon>
    </lineage>
</organism>
<dbReference type="AlphaFoldDB" id="A0A1B6CEG7"/>
<evidence type="ECO:0000313" key="2">
    <source>
        <dbReference type="EMBL" id="JAS11836.1"/>
    </source>
</evidence>
<protein>
    <submittedName>
        <fullName evidence="2">Uncharacterized protein</fullName>
    </submittedName>
</protein>
<proteinExistence type="predicted"/>